<evidence type="ECO:0000259" key="3">
    <source>
        <dbReference type="Pfam" id="PF19829"/>
    </source>
</evidence>
<feature type="compositionally biased region" description="Basic and acidic residues" evidence="1">
    <location>
        <begin position="175"/>
        <end position="185"/>
    </location>
</feature>
<feature type="chain" id="PRO_5021987954" description="DUF6310 domain-containing protein" evidence="2">
    <location>
        <begin position="18"/>
        <end position="302"/>
    </location>
</feature>
<keyword evidence="2" id="KW-0732">Signal</keyword>
<sequence length="302" mass="33249">MRLIAGTALLLFLSACAASAPGSREREPSNPRIANLRRAAQLPWRDEGRCVVGEASQPWPVLAERCYPALDHDRIRFNDRAGRCTVASAGTVTLGVGLCILAAPEIVVGTVVVVGVVVVGFAIKEALDAYEPRGSNSEEPESVLQTKPTLQDPSANRTPKPETSGQDWFPPVPTDPRERQRRPECRPIPGLPRGGNEPHDVCANKIPGNSFPGLNVLINGKHFDALVLTTRTLWEVKTDDFERHSPHSRRFFVKMKLAEMQREARLAKECGFHFLVGVRSEAHKAELRLADPSLTVVVMDWC</sequence>
<name>A0A540WX73_9BACT</name>
<protein>
    <recommendedName>
        <fullName evidence="3">DUF6310 domain-containing protein</fullName>
    </recommendedName>
</protein>
<organism evidence="4 5">
    <name type="scientific">Myxococcus llanfairpwllgwyngyllgogerychwyrndrobwllllantysiliogogogochensis</name>
    <dbReference type="NCBI Taxonomy" id="2590453"/>
    <lineage>
        <taxon>Bacteria</taxon>
        <taxon>Pseudomonadati</taxon>
        <taxon>Myxococcota</taxon>
        <taxon>Myxococcia</taxon>
        <taxon>Myxococcales</taxon>
        <taxon>Cystobacterineae</taxon>
        <taxon>Myxococcaceae</taxon>
        <taxon>Myxococcus</taxon>
    </lineage>
</organism>
<dbReference type="Proteomes" id="UP000315369">
    <property type="component" value="Unassembled WGS sequence"/>
</dbReference>
<proteinExistence type="predicted"/>
<keyword evidence="5" id="KW-1185">Reference proteome</keyword>
<dbReference type="EMBL" id="VIFM01000094">
    <property type="protein sequence ID" value="TQF13603.1"/>
    <property type="molecule type" value="Genomic_DNA"/>
</dbReference>
<feature type="signal peptide" evidence="2">
    <location>
        <begin position="1"/>
        <end position="17"/>
    </location>
</feature>
<dbReference type="PROSITE" id="PS51257">
    <property type="entry name" value="PROKAR_LIPOPROTEIN"/>
    <property type="match status" value="1"/>
</dbReference>
<dbReference type="Pfam" id="PF19829">
    <property type="entry name" value="DUF6310"/>
    <property type="match status" value="1"/>
</dbReference>
<comment type="caution">
    <text evidence="4">The sequence shown here is derived from an EMBL/GenBank/DDBJ whole genome shotgun (WGS) entry which is preliminary data.</text>
</comment>
<evidence type="ECO:0000313" key="4">
    <source>
        <dbReference type="EMBL" id="TQF13603.1"/>
    </source>
</evidence>
<dbReference type="OrthoDB" id="5524143at2"/>
<dbReference type="InterPro" id="IPR046277">
    <property type="entry name" value="DUF6310"/>
</dbReference>
<feature type="domain" description="DUF6310" evidence="3">
    <location>
        <begin position="178"/>
        <end position="302"/>
    </location>
</feature>
<feature type="region of interest" description="Disordered" evidence="1">
    <location>
        <begin position="131"/>
        <end position="199"/>
    </location>
</feature>
<evidence type="ECO:0000256" key="1">
    <source>
        <dbReference type="SAM" id="MobiDB-lite"/>
    </source>
</evidence>
<accession>A0A540WX73</accession>
<reference evidence="4 5" key="1">
    <citation type="submission" date="2019-06" db="EMBL/GenBank/DDBJ databases">
        <authorList>
            <person name="Livingstone P."/>
            <person name="Whitworth D."/>
        </authorList>
    </citation>
    <scope>NUCLEOTIDE SEQUENCE [LARGE SCALE GENOMIC DNA]</scope>
    <source>
        <strain evidence="4 5">AM401</strain>
    </source>
</reference>
<gene>
    <name evidence="4" type="ORF">FJV41_22935</name>
</gene>
<dbReference type="RefSeq" id="WP_141644665.1">
    <property type="nucleotide sequence ID" value="NZ_VIFM01000094.1"/>
</dbReference>
<feature type="compositionally biased region" description="Polar residues" evidence="1">
    <location>
        <begin position="143"/>
        <end position="166"/>
    </location>
</feature>
<evidence type="ECO:0000256" key="2">
    <source>
        <dbReference type="SAM" id="SignalP"/>
    </source>
</evidence>
<dbReference type="AlphaFoldDB" id="A0A540WX73"/>
<evidence type="ECO:0000313" key="5">
    <source>
        <dbReference type="Proteomes" id="UP000315369"/>
    </source>
</evidence>